<organism evidence="1 2">
    <name type="scientific">Cercospora zeae-maydis SCOH1-5</name>
    <dbReference type="NCBI Taxonomy" id="717836"/>
    <lineage>
        <taxon>Eukaryota</taxon>
        <taxon>Fungi</taxon>
        <taxon>Dikarya</taxon>
        <taxon>Ascomycota</taxon>
        <taxon>Pezizomycotina</taxon>
        <taxon>Dothideomycetes</taxon>
        <taxon>Dothideomycetidae</taxon>
        <taxon>Mycosphaerellales</taxon>
        <taxon>Mycosphaerellaceae</taxon>
        <taxon>Cercospora</taxon>
    </lineage>
</organism>
<evidence type="ECO:0000313" key="1">
    <source>
        <dbReference type="EMBL" id="KAF2206469.1"/>
    </source>
</evidence>
<evidence type="ECO:0000313" key="2">
    <source>
        <dbReference type="Proteomes" id="UP000799539"/>
    </source>
</evidence>
<dbReference type="AlphaFoldDB" id="A0A6A6EZU5"/>
<protein>
    <submittedName>
        <fullName evidence="1">Uncharacterized protein</fullName>
    </submittedName>
</protein>
<name>A0A6A6EZU5_9PEZI</name>
<accession>A0A6A6EZU5</accession>
<dbReference type="EMBL" id="ML992720">
    <property type="protein sequence ID" value="KAF2206469.1"/>
    <property type="molecule type" value="Genomic_DNA"/>
</dbReference>
<proteinExistence type="predicted"/>
<dbReference type="Proteomes" id="UP000799539">
    <property type="component" value="Unassembled WGS sequence"/>
</dbReference>
<keyword evidence="2" id="KW-1185">Reference proteome</keyword>
<sequence length="108" mass="12422">MEGHKVQKEAALGTASSFCQAMQAQSYITATMRFHKLLFTEDPVMEIYLLMFNSTLRCATRFPGRYPTKGKAVDYARTFGNSKDRKDGGDIFVYIKNVCRKMKHLREK</sequence>
<reference evidence="1" key="1">
    <citation type="journal article" date="2020" name="Stud. Mycol.">
        <title>101 Dothideomycetes genomes: a test case for predicting lifestyles and emergence of pathogens.</title>
        <authorList>
            <person name="Haridas S."/>
            <person name="Albert R."/>
            <person name="Binder M."/>
            <person name="Bloem J."/>
            <person name="Labutti K."/>
            <person name="Salamov A."/>
            <person name="Andreopoulos B."/>
            <person name="Baker S."/>
            <person name="Barry K."/>
            <person name="Bills G."/>
            <person name="Bluhm B."/>
            <person name="Cannon C."/>
            <person name="Castanera R."/>
            <person name="Culley D."/>
            <person name="Daum C."/>
            <person name="Ezra D."/>
            <person name="Gonzalez J."/>
            <person name="Henrissat B."/>
            <person name="Kuo A."/>
            <person name="Liang C."/>
            <person name="Lipzen A."/>
            <person name="Lutzoni F."/>
            <person name="Magnuson J."/>
            <person name="Mondo S."/>
            <person name="Nolan M."/>
            <person name="Ohm R."/>
            <person name="Pangilinan J."/>
            <person name="Park H.-J."/>
            <person name="Ramirez L."/>
            <person name="Alfaro M."/>
            <person name="Sun H."/>
            <person name="Tritt A."/>
            <person name="Yoshinaga Y."/>
            <person name="Zwiers L.-H."/>
            <person name="Turgeon B."/>
            <person name="Goodwin S."/>
            <person name="Spatafora J."/>
            <person name="Crous P."/>
            <person name="Grigoriev I."/>
        </authorList>
    </citation>
    <scope>NUCLEOTIDE SEQUENCE</scope>
    <source>
        <strain evidence="1">SCOH1-5</strain>
    </source>
</reference>
<gene>
    <name evidence="1" type="ORF">CERZMDRAFT_103371</name>
</gene>